<dbReference type="EMBL" id="BEZZ01060777">
    <property type="protein sequence ID" value="GCC41903.1"/>
    <property type="molecule type" value="Genomic_DNA"/>
</dbReference>
<reference evidence="2 3" key="1">
    <citation type="journal article" date="2018" name="Nat. Ecol. Evol.">
        <title>Shark genomes provide insights into elasmobranch evolution and the origin of vertebrates.</title>
        <authorList>
            <person name="Hara Y"/>
            <person name="Yamaguchi K"/>
            <person name="Onimaru K"/>
            <person name="Kadota M"/>
            <person name="Koyanagi M"/>
            <person name="Keeley SD"/>
            <person name="Tatsumi K"/>
            <person name="Tanaka K"/>
            <person name="Motone F"/>
            <person name="Kageyama Y"/>
            <person name="Nozu R"/>
            <person name="Adachi N"/>
            <person name="Nishimura O"/>
            <person name="Nakagawa R"/>
            <person name="Tanegashima C"/>
            <person name="Kiyatake I"/>
            <person name="Matsumoto R"/>
            <person name="Murakumo K"/>
            <person name="Nishida K"/>
            <person name="Terakita A"/>
            <person name="Kuratani S"/>
            <person name="Sato K"/>
            <person name="Hyodo S Kuraku.S."/>
        </authorList>
    </citation>
    <scope>NUCLEOTIDE SEQUENCE [LARGE SCALE GENOMIC DNA]</scope>
</reference>
<feature type="region of interest" description="Disordered" evidence="1">
    <location>
        <begin position="1"/>
        <end position="37"/>
    </location>
</feature>
<accession>A0A401TH12</accession>
<protein>
    <submittedName>
        <fullName evidence="2">Uncharacterized protein</fullName>
    </submittedName>
</protein>
<gene>
    <name evidence="2" type="ORF">chiPu_0025543</name>
</gene>
<sequence>RAGNRTAAGIQDQESDGKGDLDEDAVEAKAGIETVNQ</sequence>
<dbReference type="AlphaFoldDB" id="A0A401TH12"/>
<keyword evidence="3" id="KW-1185">Reference proteome</keyword>
<comment type="caution">
    <text evidence="2">The sequence shown here is derived from an EMBL/GenBank/DDBJ whole genome shotgun (WGS) entry which is preliminary data.</text>
</comment>
<proteinExistence type="predicted"/>
<evidence type="ECO:0000256" key="1">
    <source>
        <dbReference type="SAM" id="MobiDB-lite"/>
    </source>
</evidence>
<feature type="non-terminal residue" evidence="2">
    <location>
        <position position="1"/>
    </location>
</feature>
<evidence type="ECO:0000313" key="2">
    <source>
        <dbReference type="EMBL" id="GCC41903.1"/>
    </source>
</evidence>
<name>A0A401TH12_CHIPU</name>
<dbReference type="Proteomes" id="UP000287033">
    <property type="component" value="Unassembled WGS sequence"/>
</dbReference>
<organism evidence="2 3">
    <name type="scientific">Chiloscyllium punctatum</name>
    <name type="common">Brownbanded bambooshark</name>
    <name type="synonym">Hemiscyllium punctatum</name>
    <dbReference type="NCBI Taxonomy" id="137246"/>
    <lineage>
        <taxon>Eukaryota</taxon>
        <taxon>Metazoa</taxon>
        <taxon>Chordata</taxon>
        <taxon>Craniata</taxon>
        <taxon>Vertebrata</taxon>
        <taxon>Chondrichthyes</taxon>
        <taxon>Elasmobranchii</taxon>
        <taxon>Galeomorphii</taxon>
        <taxon>Galeoidea</taxon>
        <taxon>Orectolobiformes</taxon>
        <taxon>Hemiscylliidae</taxon>
        <taxon>Chiloscyllium</taxon>
    </lineage>
</organism>
<evidence type="ECO:0000313" key="3">
    <source>
        <dbReference type="Proteomes" id="UP000287033"/>
    </source>
</evidence>